<dbReference type="EMBL" id="PJRS01000008">
    <property type="protein sequence ID" value="PLR28599.1"/>
    <property type="molecule type" value="Genomic_DNA"/>
</dbReference>
<evidence type="ECO:0000313" key="1">
    <source>
        <dbReference type="EMBL" id="PLR28599.1"/>
    </source>
</evidence>
<protein>
    <submittedName>
        <fullName evidence="1">Uncharacterized protein</fullName>
    </submittedName>
</protein>
<comment type="caution">
    <text evidence="1">The sequence shown here is derived from an EMBL/GenBank/DDBJ whole genome shotgun (WGS) entry which is preliminary data.</text>
</comment>
<accession>A0A2N5DRB9</accession>
<organism evidence="1 2">
    <name type="scientific">Caulobacter zeae</name>
    <dbReference type="NCBI Taxonomy" id="2055137"/>
    <lineage>
        <taxon>Bacteria</taxon>
        <taxon>Pseudomonadati</taxon>
        <taxon>Pseudomonadota</taxon>
        <taxon>Alphaproteobacteria</taxon>
        <taxon>Caulobacterales</taxon>
        <taxon>Caulobacteraceae</taxon>
        <taxon>Caulobacter</taxon>
    </lineage>
</organism>
<name>A0A2N5DRB9_9CAUL</name>
<dbReference type="AlphaFoldDB" id="A0A2N5DRB9"/>
<sequence length="64" mass="6596">MARRAGGGRFQLPPVLADDAATPLSVAFGDTSPRGRGAFTHIAEIPPSSFSSAPVMNLLSSLAR</sequence>
<evidence type="ECO:0000313" key="2">
    <source>
        <dbReference type="Proteomes" id="UP000234479"/>
    </source>
</evidence>
<reference evidence="1 2" key="1">
    <citation type="submission" date="2017-12" db="EMBL/GenBank/DDBJ databases">
        <title>The genome sequence of Caulobacter sp. 410.</title>
        <authorList>
            <person name="Gao J."/>
            <person name="Mao X."/>
            <person name="Sun J."/>
        </authorList>
    </citation>
    <scope>NUCLEOTIDE SEQUENCE [LARGE SCALE GENOMIC DNA]</scope>
    <source>
        <strain evidence="1 2">410</strain>
    </source>
</reference>
<dbReference type="Proteomes" id="UP000234479">
    <property type="component" value="Unassembled WGS sequence"/>
</dbReference>
<proteinExistence type="predicted"/>
<keyword evidence="2" id="KW-1185">Reference proteome</keyword>
<gene>
    <name evidence="1" type="ORF">SGCZBJ_02405</name>
</gene>